<proteinExistence type="predicted"/>
<dbReference type="HOGENOM" id="CLU_1005187_0_0_1"/>
<dbReference type="OrthoDB" id="2556207at2759"/>
<reference evidence="3" key="1">
    <citation type="journal article" date="2013" name="Genome Announc.">
        <title>Draft genome sequence of Pseudozyma brasiliensis sp. nov. strain GHG001, a high producer of endo-1,4-xylanase isolated from an insect pest of sugarcane.</title>
        <authorList>
            <person name="Oliveira J.V.D.C."/>
            <person name="dos Santos R.A.C."/>
            <person name="Borges T.A."/>
            <person name="Riano-Pachon D.M."/>
            <person name="Goldman G.H."/>
        </authorList>
    </citation>
    <scope>NUCLEOTIDE SEQUENCE [LARGE SCALE GENOMIC DNA]</scope>
    <source>
        <strain evidence="3">GHG001</strain>
    </source>
</reference>
<feature type="region of interest" description="Disordered" evidence="1">
    <location>
        <begin position="121"/>
        <end position="277"/>
    </location>
</feature>
<feature type="compositionally biased region" description="Low complexity" evidence="1">
    <location>
        <begin position="175"/>
        <end position="204"/>
    </location>
</feature>
<evidence type="ECO:0000313" key="2">
    <source>
        <dbReference type="EMBL" id="EST04900.1"/>
    </source>
</evidence>
<feature type="compositionally biased region" description="Polar residues" evidence="1">
    <location>
        <begin position="124"/>
        <end position="139"/>
    </location>
</feature>
<gene>
    <name evidence="2" type="ORF">PSEUBRA_SCAF7g04423</name>
</gene>
<name>V5EJH9_KALBG</name>
<feature type="compositionally biased region" description="Acidic residues" evidence="1">
    <location>
        <begin position="75"/>
        <end position="87"/>
    </location>
</feature>
<sequence>MLRGHAPYKPRPAQNAAVPSRAPTASSASSSATKARAPTHAQIAIHPITGVPMLFVEEDADAEEVSHGGEAAMNEYDESEDEADEWPIDDESDLDWLGQEILRRHGGADVWVLGTDNDVKAHKQASTSPVAGESLSPSKSGAAAATAKQAETIPVHLPTAVEEVDSNHELANIGSSLSSRSEAASNPSSPSQRVAAALARAALRSPSGGSEKQTSNTTGKARRPRSATVMSESEEEVLETVGRPVEEDEKDESMDDAGSLNDRPRKSIKVVDVRTKG</sequence>
<keyword evidence="3" id="KW-1185">Reference proteome</keyword>
<dbReference type="EMBL" id="KI545893">
    <property type="protein sequence ID" value="EST04900.1"/>
    <property type="molecule type" value="Genomic_DNA"/>
</dbReference>
<accession>V5EJH9</accession>
<feature type="compositionally biased region" description="Acidic residues" evidence="1">
    <location>
        <begin position="246"/>
        <end position="255"/>
    </location>
</feature>
<dbReference type="Proteomes" id="UP000019377">
    <property type="component" value="Unassembled WGS sequence"/>
</dbReference>
<feature type="region of interest" description="Disordered" evidence="1">
    <location>
        <begin position="61"/>
        <end position="87"/>
    </location>
</feature>
<feature type="compositionally biased region" description="Low complexity" evidence="1">
    <location>
        <begin position="16"/>
        <end position="39"/>
    </location>
</feature>
<dbReference type="AlphaFoldDB" id="V5EJH9"/>
<organism evidence="2 3">
    <name type="scientific">Kalmanozyma brasiliensis (strain GHG001)</name>
    <name type="common">Yeast</name>
    <name type="synonym">Pseudozyma brasiliensis</name>
    <dbReference type="NCBI Taxonomy" id="1365824"/>
    <lineage>
        <taxon>Eukaryota</taxon>
        <taxon>Fungi</taxon>
        <taxon>Dikarya</taxon>
        <taxon>Basidiomycota</taxon>
        <taxon>Ustilaginomycotina</taxon>
        <taxon>Ustilaginomycetes</taxon>
        <taxon>Ustilaginales</taxon>
        <taxon>Ustilaginaceae</taxon>
        <taxon>Kalmanozyma</taxon>
    </lineage>
</organism>
<evidence type="ECO:0000256" key="1">
    <source>
        <dbReference type="SAM" id="MobiDB-lite"/>
    </source>
</evidence>
<dbReference type="GeneID" id="27421804"/>
<evidence type="ECO:0000313" key="3">
    <source>
        <dbReference type="Proteomes" id="UP000019377"/>
    </source>
</evidence>
<feature type="compositionally biased region" description="Polar residues" evidence="1">
    <location>
        <begin position="207"/>
        <end position="219"/>
    </location>
</feature>
<protein>
    <submittedName>
        <fullName evidence="2">Uncharacterized protein</fullName>
    </submittedName>
</protein>
<feature type="compositionally biased region" description="Basic and acidic residues" evidence="1">
    <location>
        <begin position="262"/>
        <end position="277"/>
    </location>
</feature>
<feature type="region of interest" description="Disordered" evidence="1">
    <location>
        <begin position="1"/>
        <end position="43"/>
    </location>
</feature>